<gene>
    <name evidence="2" type="ORF">F3N42_07255</name>
</gene>
<dbReference type="AlphaFoldDB" id="A0A5N0TA83"/>
<keyword evidence="3" id="KW-1185">Reference proteome</keyword>
<organism evidence="2 3">
    <name type="scientific">Marinihelvus fidelis</name>
    <dbReference type="NCBI Taxonomy" id="2613842"/>
    <lineage>
        <taxon>Bacteria</taxon>
        <taxon>Pseudomonadati</taxon>
        <taxon>Pseudomonadota</taxon>
        <taxon>Gammaproteobacteria</taxon>
        <taxon>Chromatiales</taxon>
        <taxon>Wenzhouxiangellaceae</taxon>
        <taxon>Marinihelvus</taxon>
    </lineage>
</organism>
<accession>A0A5N0TA83</accession>
<reference evidence="2 3" key="1">
    <citation type="submission" date="2019-09" db="EMBL/GenBank/DDBJ databases">
        <title>Wenzhouxiangella sp. Genome sequencing and assembly.</title>
        <authorList>
            <person name="Zhang R."/>
        </authorList>
    </citation>
    <scope>NUCLEOTIDE SEQUENCE [LARGE SCALE GENOMIC DNA]</scope>
    <source>
        <strain evidence="2 3">W260</strain>
    </source>
</reference>
<dbReference type="RefSeq" id="WP_150863753.1">
    <property type="nucleotide sequence ID" value="NZ_VYXP01000004.1"/>
</dbReference>
<dbReference type="Proteomes" id="UP000325372">
    <property type="component" value="Unassembled WGS sequence"/>
</dbReference>
<dbReference type="GO" id="GO:0006260">
    <property type="term" value="P:DNA replication"/>
    <property type="evidence" value="ECO:0007669"/>
    <property type="project" value="InterPro"/>
</dbReference>
<name>A0A5N0TA83_9GAMM</name>
<feature type="domain" description="Replication-associated protein G2P N-terminal" evidence="1">
    <location>
        <begin position="1"/>
        <end position="212"/>
    </location>
</feature>
<protein>
    <recommendedName>
        <fullName evidence="1">Replication-associated protein G2P N-terminal domain-containing protein</fullName>
    </recommendedName>
</protein>
<proteinExistence type="predicted"/>
<sequence>MIDWLTLVCPGEIVSPEVRDQLTREVGMVMKVDATGEISWMKPERKSVRSDSHQLTVEMGADLRVYGSPARVGLIRTDNVFGSGDIEECARRMINFVRNVERVELPHYKRWKLKKLDITHNYDLGNLTNVKTALEMLRHVQGDRYQVNTSAESVYWSKNSTVRSGKAYAKGPHLRHLKKKGTAGVSDQEIEACDRLLRLELQLRRHFWDRLERDWWTVTESELDRYHSDYFGRLVGDVVIDEKTDMEKACIAAAIRLGMTEGYGKAAAMAWCVIRSEGFQFWQDKTPRSTMFKHKKILREAGLSYADFAARNVVPIRRRRVILNAPVKSWGELMKTA</sequence>
<evidence type="ECO:0000313" key="3">
    <source>
        <dbReference type="Proteomes" id="UP000325372"/>
    </source>
</evidence>
<dbReference type="Pfam" id="PF05144">
    <property type="entry name" value="Phage_CRI"/>
    <property type="match status" value="1"/>
</dbReference>
<dbReference type="EMBL" id="VYXP01000004">
    <property type="protein sequence ID" value="KAA9131963.1"/>
    <property type="molecule type" value="Genomic_DNA"/>
</dbReference>
<evidence type="ECO:0000259" key="1">
    <source>
        <dbReference type="Pfam" id="PF05144"/>
    </source>
</evidence>
<dbReference type="NCBIfam" id="TIGR01629">
    <property type="entry name" value="rep_II_X"/>
    <property type="match status" value="1"/>
</dbReference>
<evidence type="ECO:0000313" key="2">
    <source>
        <dbReference type="EMBL" id="KAA9131963.1"/>
    </source>
</evidence>
<dbReference type="InterPro" id="IPR022686">
    <property type="entry name" value="G2P_N"/>
</dbReference>
<dbReference type="InterPro" id="IPR006516">
    <property type="entry name" value="G2P"/>
</dbReference>
<comment type="caution">
    <text evidence="2">The sequence shown here is derived from an EMBL/GenBank/DDBJ whole genome shotgun (WGS) entry which is preliminary data.</text>
</comment>